<keyword evidence="5 7" id="KW-1133">Transmembrane helix</keyword>
<comment type="similarity">
    <text evidence="2">Belongs to the peptidase S54 family.</text>
</comment>
<feature type="transmembrane region" description="Helical" evidence="7">
    <location>
        <begin position="242"/>
        <end position="260"/>
    </location>
</feature>
<keyword evidence="10" id="KW-1185">Reference proteome</keyword>
<accession>A0A2A9D322</accession>
<dbReference type="GO" id="GO:0016020">
    <property type="term" value="C:membrane"/>
    <property type="evidence" value="ECO:0007669"/>
    <property type="project" value="UniProtKB-SubCell"/>
</dbReference>
<organism evidence="9 10">
    <name type="scientific">Serinibacter salmoneus</name>
    <dbReference type="NCBI Taxonomy" id="556530"/>
    <lineage>
        <taxon>Bacteria</taxon>
        <taxon>Bacillati</taxon>
        <taxon>Actinomycetota</taxon>
        <taxon>Actinomycetes</taxon>
        <taxon>Micrococcales</taxon>
        <taxon>Beutenbergiaceae</taxon>
        <taxon>Serinibacter</taxon>
    </lineage>
</organism>
<evidence type="ECO:0000259" key="8">
    <source>
        <dbReference type="Pfam" id="PF01694"/>
    </source>
</evidence>
<keyword evidence="6 7" id="KW-0472">Membrane</keyword>
<dbReference type="GO" id="GO:0004252">
    <property type="term" value="F:serine-type endopeptidase activity"/>
    <property type="evidence" value="ECO:0007669"/>
    <property type="project" value="InterPro"/>
</dbReference>
<evidence type="ECO:0000256" key="3">
    <source>
        <dbReference type="ARBA" id="ARBA00022692"/>
    </source>
</evidence>
<evidence type="ECO:0000256" key="7">
    <source>
        <dbReference type="SAM" id="Phobius"/>
    </source>
</evidence>
<keyword evidence="9" id="KW-0645">Protease</keyword>
<evidence type="ECO:0000256" key="4">
    <source>
        <dbReference type="ARBA" id="ARBA00022801"/>
    </source>
</evidence>
<dbReference type="GO" id="GO:0006508">
    <property type="term" value="P:proteolysis"/>
    <property type="evidence" value="ECO:0007669"/>
    <property type="project" value="UniProtKB-KW"/>
</dbReference>
<dbReference type="Gene3D" id="1.20.1540.10">
    <property type="entry name" value="Rhomboid-like"/>
    <property type="match status" value="1"/>
</dbReference>
<dbReference type="AlphaFoldDB" id="A0A2A9D322"/>
<dbReference type="PANTHER" id="PTHR43731:SF14">
    <property type="entry name" value="PRESENILIN-ASSOCIATED RHOMBOID-LIKE PROTEIN, MITOCHONDRIAL"/>
    <property type="match status" value="1"/>
</dbReference>
<keyword evidence="3 7" id="KW-0812">Transmembrane</keyword>
<evidence type="ECO:0000256" key="2">
    <source>
        <dbReference type="ARBA" id="ARBA00009045"/>
    </source>
</evidence>
<feature type="transmembrane region" description="Helical" evidence="7">
    <location>
        <begin position="267"/>
        <end position="287"/>
    </location>
</feature>
<dbReference type="PANTHER" id="PTHR43731">
    <property type="entry name" value="RHOMBOID PROTEASE"/>
    <property type="match status" value="1"/>
</dbReference>
<dbReference type="OrthoDB" id="9807874at2"/>
<dbReference type="Pfam" id="PF01694">
    <property type="entry name" value="Rhomboid"/>
    <property type="match status" value="1"/>
</dbReference>
<keyword evidence="4" id="KW-0378">Hydrolase</keyword>
<feature type="transmembrane region" description="Helical" evidence="7">
    <location>
        <begin position="134"/>
        <end position="153"/>
    </location>
</feature>
<feature type="transmembrane region" description="Helical" evidence="7">
    <location>
        <begin position="219"/>
        <end position="236"/>
    </location>
</feature>
<dbReference type="InterPro" id="IPR050925">
    <property type="entry name" value="Rhomboid_protease_S54"/>
</dbReference>
<feature type="domain" description="Peptidase S54 rhomboid" evidence="8">
    <location>
        <begin position="125"/>
        <end position="256"/>
    </location>
</feature>
<dbReference type="InterPro" id="IPR035952">
    <property type="entry name" value="Rhomboid-like_sf"/>
</dbReference>
<proteinExistence type="inferred from homology"/>
<name>A0A2A9D322_9MICO</name>
<evidence type="ECO:0000313" key="9">
    <source>
        <dbReference type="EMBL" id="PFG21108.1"/>
    </source>
</evidence>
<sequence>MTQPPQGPWGQQHPQAAVPVCPRHPDRVAYVRCQRCGRPACQECQRPATVGVHCVDCQRAASAQQRTIRTRFGGRARTGEPVVTWSIIAVCAIIFALPYVLPDRLWIPIDNALIWAPAAPWFLDQPYRFVTTSLLHGSPWHLAFNMYALWLVGRQLEPLLGRLRFGALYLLSVIGGSTAYLLIGGLDAPPAVGASGGVFGLFAAYAIFIRRIGGDPRQVLIIVAINIAIGFVIPRIAWEAHLGGLAIGALVAAIFAYIPFREARKQWSAIGAVVLGLGALTWLGYLIG</sequence>
<evidence type="ECO:0000313" key="10">
    <source>
        <dbReference type="Proteomes" id="UP000224915"/>
    </source>
</evidence>
<gene>
    <name evidence="9" type="ORF">ATL40_2728</name>
</gene>
<evidence type="ECO:0000256" key="1">
    <source>
        <dbReference type="ARBA" id="ARBA00004141"/>
    </source>
</evidence>
<reference evidence="9 10" key="1">
    <citation type="submission" date="2017-10" db="EMBL/GenBank/DDBJ databases">
        <title>Sequencing the genomes of 1000 actinobacteria strains.</title>
        <authorList>
            <person name="Klenk H.-P."/>
        </authorList>
    </citation>
    <scope>NUCLEOTIDE SEQUENCE [LARGE SCALE GENOMIC DNA]</scope>
    <source>
        <strain evidence="9 10">DSM 21801</strain>
    </source>
</reference>
<evidence type="ECO:0000256" key="6">
    <source>
        <dbReference type="ARBA" id="ARBA00023136"/>
    </source>
</evidence>
<feature type="transmembrane region" description="Helical" evidence="7">
    <location>
        <begin position="165"/>
        <end position="183"/>
    </location>
</feature>
<protein>
    <submittedName>
        <fullName evidence="9">Membrane associated rhomboid family serine protease</fullName>
    </submittedName>
</protein>
<dbReference type="EMBL" id="PDJD01000001">
    <property type="protein sequence ID" value="PFG21108.1"/>
    <property type="molecule type" value="Genomic_DNA"/>
</dbReference>
<evidence type="ECO:0000256" key="5">
    <source>
        <dbReference type="ARBA" id="ARBA00022989"/>
    </source>
</evidence>
<comment type="subcellular location">
    <subcellularLocation>
        <location evidence="1">Membrane</location>
        <topology evidence="1">Multi-pass membrane protein</topology>
    </subcellularLocation>
</comment>
<dbReference type="Proteomes" id="UP000224915">
    <property type="component" value="Unassembled WGS sequence"/>
</dbReference>
<dbReference type="InterPro" id="IPR022764">
    <property type="entry name" value="Peptidase_S54_rhomboid_dom"/>
</dbReference>
<dbReference type="SUPFAM" id="SSF144091">
    <property type="entry name" value="Rhomboid-like"/>
    <property type="match status" value="1"/>
</dbReference>
<feature type="transmembrane region" description="Helical" evidence="7">
    <location>
        <begin position="189"/>
        <end position="207"/>
    </location>
</feature>
<feature type="transmembrane region" description="Helical" evidence="7">
    <location>
        <begin position="82"/>
        <end position="101"/>
    </location>
</feature>
<comment type="caution">
    <text evidence="9">The sequence shown here is derived from an EMBL/GenBank/DDBJ whole genome shotgun (WGS) entry which is preliminary data.</text>
</comment>